<dbReference type="Proteomes" id="UP000321124">
    <property type="component" value="Chromosome"/>
</dbReference>
<evidence type="ECO:0000256" key="1">
    <source>
        <dbReference type="SAM" id="Phobius"/>
    </source>
</evidence>
<keyword evidence="1" id="KW-1133">Transmembrane helix</keyword>
<feature type="transmembrane region" description="Helical" evidence="1">
    <location>
        <begin position="67"/>
        <end position="87"/>
    </location>
</feature>
<dbReference type="KEGG" id="sdeo:D0436_04375"/>
<reference evidence="2 3" key="1">
    <citation type="journal article" date="2019" name="Ecotoxicol. Environ. Saf.">
        <title>Microbial characterization of heavy metal resistant bacterial strains isolated from an electroplating wastewater treatment plant.</title>
        <authorList>
            <person name="Cai X."/>
            <person name="Zheng X."/>
            <person name="Zhang D."/>
            <person name="Iqbal W."/>
            <person name="Liu C."/>
            <person name="Yang B."/>
            <person name="Zhao X."/>
            <person name="Lu X."/>
            <person name="Mao Y."/>
        </authorList>
    </citation>
    <scope>NUCLEOTIDE SEQUENCE [LARGE SCALE GENOMIC DNA]</scope>
    <source>
        <strain evidence="2 3">Ni1-3</strain>
    </source>
</reference>
<dbReference type="RefSeq" id="WP_208661577.1">
    <property type="nucleotide sequence ID" value="NZ_CP031775.2"/>
</dbReference>
<feature type="transmembrane region" description="Helical" evidence="1">
    <location>
        <begin position="41"/>
        <end position="60"/>
    </location>
</feature>
<protein>
    <submittedName>
        <fullName evidence="2">Uncharacterized protein</fullName>
    </submittedName>
</protein>
<evidence type="ECO:0000313" key="2">
    <source>
        <dbReference type="EMBL" id="QDZ89768.1"/>
    </source>
</evidence>
<feature type="transmembrane region" description="Helical" evidence="1">
    <location>
        <begin position="9"/>
        <end position="29"/>
    </location>
</feature>
<gene>
    <name evidence="2" type="ORF">D0436_04375</name>
</gene>
<sequence>MDKVESKPILGISSLIIVLSFPLLGLVYNSTEIGFLEIFEWGTMLGWFCIGTGLAIASLLKERSKKVHLILPILTIIISALMILMQLDL</sequence>
<dbReference type="AlphaFoldDB" id="A0A5B8QTM5"/>
<keyword evidence="1" id="KW-0812">Transmembrane</keyword>
<organism evidence="2 3">
    <name type="scientific">Shewanella decolorationis</name>
    <dbReference type="NCBI Taxonomy" id="256839"/>
    <lineage>
        <taxon>Bacteria</taxon>
        <taxon>Pseudomonadati</taxon>
        <taxon>Pseudomonadota</taxon>
        <taxon>Gammaproteobacteria</taxon>
        <taxon>Alteromonadales</taxon>
        <taxon>Shewanellaceae</taxon>
        <taxon>Shewanella</taxon>
    </lineage>
</organism>
<evidence type="ECO:0000313" key="3">
    <source>
        <dbReference type="Proteomes" id="UP000321124"/>
    </source>
</evidence>
<keyword evidence="1" id="KW-0472">Membrane</keyword>
<dbReference type="EMBL" id="CP031775">
    <property type="protein sequence ID" value="QDZ89768.1"/>
    <property type="molecule type" value="Genomic_DNA"/>
</dbReference>
<proteinExistence type="predicted"/>
<accession>A0A5B8QTM5</accession>
<name>A0A5B8QTM5_9GAMM</name>